<comment type="caution">
    <text evidence="3">The sequence shown here is derived from an EMBL/GenBank/DDBJ whole genome shotgun (WGS) entry which is preliminary data.</text>
</comment>
<gene>
    <name evidence="3" type="primary">VvCHDp000001_937</name>
    <name evidence="3" type="ORF">CK203_047029</name>
</gene>
<accession>A0A438FWM1</accession>
<evidence type="ECO:0000259" key="1">
    <source>
        <dbReference type="Pfam" id="PF07059"/>
    </source>
</evidence>
<dbReference type="PANTHER" id="PTHR33116:SF78">
    <property type="entry name" value="OS12G0587133 PROTEIN"/>
    <property type="match status" value="1"/>
</dbReference>
<dbReference type="EMBL" id="QGNW01000722">
    <property type="protein sequence ID" value="RVW64350.1"/>
    <property type="molecule type" value="Genomic_DNA"/>
</dbReference>
<feature type="domain" description="Protein ENHANCED DISEASE RESISTANCE 2 C-terminal" evidence="1">
    <location>
        <begin position="4"/>
        <end position="64"/>
    </location>
</feature>
<name>A0A438FWM1_VITVI</name>
<dbReference type="Pfam" id="PF07059">
    <property type="entry name" value="EDR2_C"/>
    <property type="match status" value="1"/>
</dbReference>
<proteinExistence type="predicted"/>
<reference evidence="3 4" key="1">
    <citation type="journal article" date="2018" name="PLoS Genet.">
        <title>Population sequencing reveals clonal diversity and ancestral inbreeding in the grapevine cultivar Chardonnay.</title>
        <authorList>
            <person name="Roach M.J."/>
            <person name="Johnson D.L."/>
            <person name="Bohlmann J."/>
            <person name="van Vuuren H.J."/>
            <person name="Jones S.J."/>
            <person name="Pretorius I.S."/>
            <person name="Schmidt S.A."/>
            <person name="Borneman A.R."/>
        </authorList>
    </citation>
    <scope>NUCLEOTIDE SEQUENCE [LARGE SCALE GENOMIC DNA]</scope>
    <source>
        <strain evidence="4">cv. Chardonnay</strain>
        <tissue evidence="3">Leaf</tissue>
    </source>
</reference>
<organism evidence="3 4">
    <name type="scientific">Vitis vinifera</name>
    <name type="common">Grape</name>
    <dbReference type="NCBI Taxonomy" id="29760"/>
    <lineage>
        <taxon>Eukaryota</taxon>
        <taxon>Viridiplantae</taxon>
        <taxon>Streptophyta</taxon>
        <taxon>Embryophyta</taxon>
        <taxon>Tracheophyta</taxon>
        <taxon>Spermatophyta</taxon>
        <taxon>Magnoliopsida</taxon>
        <taxon>eudicotyledons</taxon>
        <taxon>Gunneridae</taxon>
        <taxon>Pentapetalae</taxon>
        <taxon>rosids</taxon>
        <taxon>Vitales</taxon>
        <taxon>Vitaceae</taxon>
        <taxon>Viteae</taxon>
        <taxon>Vitis</taxon>
    </lineage>
</organism>
<sequence length="508" mass="58957">MYLKIPAGKHLMDLVAVDWFKDSKRIDHVARRQGCAAQVLYSTLFRLICTYFIDSESKSITYFYNTFLSKPLKPFVKNAASVVLEKYENPLPPCPCYLFHLLVGFFQSSRGLRQGDPLSPFLFIIAMEALSSILKRALQGGYLKGFMAGERGGLPLGAAFKSSRVWDVVEERFQKRLALWTRQYLSKGGRLTLVKNTLSSLPIYFMSLFIIPRKVSLRLEKIQRDFLWGGGVSQSKPHLVNWSIVCMEKKDGGLGIRNLSRLNKALLGKWCWRFASKQDSLWKQVIVRKFGEEDGGWCSGDSRESHGVGLWKMIRKGWLEFNKRVAFKVGDGRRVHFWKDRWHGEDSLDVAFPRLYNLAFSKDAWVAQLWDQSGNLGCWNPVFTRFNNDWEMEEVETFFRRLHGHALRRGIEDVMYWRVSKKDIFIVKSFFSSLAPCIGREFPSRLVWNPWVPKRVSFFAWEAIWGRILTMDQLKRRGWALPSRCYLCKADEESANHVLIHCPKATMI</sequence>
<dbReference type="InterPro" id="IPR009769">
    <property type="entry name" value="EDR2_C"/>
</dbReference>
<protein>
    <submittedName>
        <fullName evidence="3">Putative ribonuclease H protein</fullName>
    </submittedName>
</protein>
<evidence type="ECO:0000259" key="2">
    <source>
        <dbReference type="Pfam" id="PF13966"/>
    </source>
</evidence>
<dbReference type="PANTHER" id="PTHR33116">
    <property type="entry name" value="REVERSE TRANSCRIPTASE ZINC-BINDING DOMAIN-CONTAINING PROTEIN-RELATED-RELATED"/>
    <property type="match status" value="1"/>
</dbReference>
<dbReference type="Pfam" id="PF13966">
    <property type="entry name" value="zf-RVT"/>
    <property type="match status" value="1"/>
</dbReference>
<feature type="domain" description="Reverse transcriptase zinc-binding" evidence="2">
    <location>
        <begin position="425"/>
        <end position="506"/>
    </location>
</feature>
<dbReference type="AlphaFoldDB" id="A0A438FWM1"/>
<dbReference type="InterPro" id="IPR026960">
    <property type="entry name" value="RVT-Znf"/>
</dbReference>
<dbReference type="Proteomes" id="UP000288805">
    <property type="component" value="Unassembled WGS sequence"/>
</dbReference>
<evidence type="ECO:0000313" key="3">
    <source>
        <dbReference type="EMBL" id="RVW64350.1"/>
    </source>
</evidence>
<evidence type="ECO:0000313" key="4">
    <source>
        <dbReference type="Proteomes" id="UP000288805"/>
    </source>
</evidence>